<dbReference type="VEuPathDB" id="FungiDB:MGYG_05899"/>
<evidence type="ECO:0000256" key="1">
    <source>
        <dbReference type="SAM" id="MobiDB-lite"/>
    </source>
</evidence>
<dbReference type="InParanoid" id="E4UZW1"/>
<accession>E4UZW1</accession>
<feature type="compositionally biased region" description="Polar residues" evidence="1">
    <location>
        <begin position="70"/>
        <end position="92"/>
    </location>
</feature>
<gene>
    <name evidence="3" type="ORF">MGYG_05899</name>
</gene>
<dbReference type="eggNOG" id="ENOG502S8TD">
    <property type="taxonomic scope" value="Eukaryota"/>
</dbReference>
<dbReference type="AlphaFoldDB" id="E4UZW1"/>
<name>E4UZW1_ARTGP</name>
<feature type="transmembrane region" description="Helical" evidence="2">
    <location>
        <begin position="202"/>
        <end position="225"/>
    </location>
</feature>
<dbReference type="EMBL" id="DS989826">
    <property type="protein sequence ID" value="EFR02898.1"/>
    <property type="molecule type" value="Genomic_DNA"/>
</dbReference>
<evidence type="ECO:0000313" key="3">
    <source>
        <dbReference type="EMBL" id="EFR02898.1"/>
    </source>
</evidence>
<dbReference type="OrthoDB" id="5417811at2759"/>
<protein>
    <submittedName>
        <fullName evidence="3">Uncharacterized protein</fullName>
    </submittedName>
</protein>
<feature type="region of interest" description="Disordered" evidence="1">
    <location>
        <begin position="30"/>
        <end position="111"/>
    </location>
</feature>
<feature type="compositionally biased region" description="Polar residues" evidence="1">
    <location>
        <begin position="360"/>
        <end position="381"/>
    </location>
</feature>
<dbReference type="HOGENOM" id="CLU_032674_1_1_1"/>
<evidence type="ECO:0000256" key="2">
    <source>
        <dbReference type="SAM" id="Phobius"/>
    </source>
</evidence>
<sequence>MASDDGAVNGLTMADRVQKIRSRLSALFAGNSSSSSCSIENSHKPPHQSPGEMRMFAPGSGGSLRDERNNPSGRRSISSTGSVIDRNASPNGNIPPFSPPNTESSGNTTSSGFLQRVENQIHRGVLLVNWVQHSVKAHPPPKRKSAWNTIIRRMLCIGPRVKARSTRRKLIDCAVSGILLASVLTTYLVLAVTSSGKKFEFHVILIIVLMACTIYFCHSLIRLLMMAKRRPVRQHQIHHGQPIRDPGIVEDFTITGRPIPVIFASDLEMGLQTEFGGNENKPGQISVPPPAYGFWRGSVKMDPNRLYWQRIDPRKPNHRHSQSLDGLRPPTTSRPPSYISDDREQYIANPQPQLPPHAQVQPQPSGAQNTDSTQHPNNTPP</sequence>
<evidence type="ECO:0000313" key="4">
    <source>
        <dbReference type="Proteomes" id="UP000002669"/>
    </source>
</evidence>
<keyword evidence="2" id="KW-0472">Membrane</keyword>
<organism evidence="4">
    <name type="scientific">Arthroderma gypseum (strain ATCC MYA-4604 / CBS 118893)</name>
    <name type="common">Microsporum gypseum</name>
    <dbReference type="NCBI Taxonomy" id="535722"/>
    <lineage>
        <taxon>Eukaryota</taxon>
        <taxon>Fungi</taxon>
        <taxon>Dikarya</taxon>
        <taxon>Ascomycota</taxon>
        <taxon>Pezizomycotina</taxon>
        <taxon>Eurotiomycetes</taxon>
        <taxon>Eurotiomycetidae</taxon>
        <taxon>Onygenales</taxon>
        <taxon>Arthrodermataceae</taxon>
        <taxon>Nannizzia</taxon>
    </lineage>
</organism>
<dbReference type="Proteomes" id="UP000002669">
    <property type="component" value="Unassembled WGS sequence"/>
</dbReference>
<feature type="region of interest" description="Disordered" evidence="1">
    <location>
        <begin position="312"/>
        <end position="381"/>
    </location>
</feature>
<reference evidence="4" key="1">
    <citation type="journal article" date="2012" name="MBio">
        <title>Comparative genome analysis of Trichophyton rubrum and related dermatophytes reveals candidate genes involved in infection.</title>
        <authorList>
            <person name="Martinez D.A."/>
            <person name="Oliver B.G."/>
            <person name="Graeser Y."/>
            <person name="Goldberg J.M."/>
            <person name="Li W."/>
            <person name="Martinez-Rossi N.M."/>
            <person name="Monod M."/>
            <person name="Shelest E."/>
            <person name="Barton R.C."/>
            <person name="Birch E."/>
            <person name="Brakhage A.A."/>
            <person name="Chen Z."/>
            <person name="Gurr S.J."/>
            <person name="Heiman D."/>
            <person name="Heitman J."/>
            <person name="Kosti I."/>
            <person name="Rossi A."/>
            <person name="Saif S."/>
            <person name="Samalova M."/>
            <person name="Saunders C.W."/>
            <person name="Shea T."/>
            <person name="Summerbell R.C."/>
            <person name="Xu J."/>
            <person name="Young S."/>
            <person name="Zeng Q."/>
            <person name="Birren B.W."/>
            <person name="Cuomo C.A."/>
            <person name="White T.C."/>
        </authorList>
    </citation>
    <scope>NUCLEOTIDE SEQUENCE [LARGE SCALE GENOMIC DNA]</scope>
    <source>
        <strain evidence="4">ATCC MYA-4604 / CBS 118893</strain>
    </source>
</reference>
<proteinExistence type="predicted"/>
<feature type="compositionally biased region" description="Low complexity" evidence="1">
    <location>
        <begin position="100"/>
        <end position="111"/>
    </location>
</feature>
<keyword evidence="2" id="KW-0812">Transmembrane</keyword>
<dbReference type="GeneID" id="10026603"/>
<keyword evidence="4" id="KW-1185">Reference proteome</keyword>
<dbReference type="RefSeq" id="XP_003171352.1">
    <property type="nucleotide sequence ID" value="XM_003171304.1"/>
</dbReference>
<feature type="transmembrane region" description="Helical" evidence="2">
    <location>
        <begin position="170"/>
        <end position="190"/>
    </location>
</feature>
<dbReference type="OMA" id="LYWQRID"/>
<keyword evidence="2" id="KW-1133">Transmembrane helix</keyword>